<evidence type="ECO:0000256" key="1">
    <source>
        <dbReference type="SAM" id="Phobius"/>
    </source>
</evidence>
<dbReference type="Proteomes" id="UP001497744">
    <property type="component" value="Unassembled WGS sequence"/>
</dbReference>
<keyword evidence="1" id="KW-0472">Membrane</keyword>
<organism evidence="2 3">
    <name type="scientific">Babesia caballi</name>
    <dbReference type="NCBI Taxonomy" id="5871"/>
    <lineage>
        <taxon>Eukaryota</taxon>
        <taxon>Sar</taxon>
        <taxon>Alveolata</taxon>
        <taxon>Apicomplexa</taxon>
        <taxon>Aconoidasida</taxon>
        <taxon>Piroplasmida</taxon>
        <taxon>Babesiidae</taxon>
        <taxon>Babesia</taxon>
    </lineage>
</organism>
<keyword evidence="1" id="KW-0812">Transmembrane</keyword>
<dbReference type="EMBL" id="BPLF01000002">
    <property type="protein sequence ID" value="GIX62556.1"/>
    <property type="molecule type" value="Genomic_DNA"/>
</dbReference>
<comment type="caution">
    <text evidence="2">The sequence shown here is derived from an EMBL/GenBank/DDBJ whole genome shotgun (WGS) entry which is preliminary data.</text>
</comment>
<protein>
    <submittedName>
        <fullName evidence="2">Variant erythrocyte surface antigen-1 family protein</fullName>
    </submittedName>
</protein>
<accession>A0AAV4LRW3</accession>
<dbReference type="AlphaFoldDB" id="A0AAV4LRW3"/>
<evidence type="ECO:0000313" key="2">
    <source>
        <dbReference type="EMBL" id="GIX62556.1"/>
    </source>
</evidence>
<name>A0AAV4LRW3_BABCB</name>
<dbReference type="GeneID" id="94194037"/>
<dbReference type="RefSeq" id="XP_067714625.1">
    <property type="nucleotide sequence ID" value="XM_067858524.1"/>
</dbReference>
<dbReference type="InterPro" id="IPR024751">
    <property type="entry name" value="VESA1"/>
</dbReference>
<gene>
    <name evidence="2" type="ORF">BcabD6B2_19910</name>
</gene>
<reference evidence="2 3" key="1">
    <citation type="submission" date="2021-06" db="EMBL/GenBank/DDBJ databases">
        <title>Genome sequence of Babesia caballi.</title>
        <authorList>
            <person name="Yamagishi J."/>
            <person name="Kidaka T."/>
            <person name="Ochi A."/>
        </authorList>
    </citation>
    <scope>NUCLEOTIDE SEQUENCE [LARGE SCALE GENOMIC DNA]</scope>
    <source>
        <strain evidence="2">USDA-D6B2</strain>
    </source>
</reference>
<sequence length="989" mass="108420">MNDSEHTQDVSKVIGTLRKCVGTGTVPQGFGELVQKIEEKVEEIDLKVFPGSAGTNLKEVFEALKKVDENSSLELADNLEPNGVQGFLDHVVAKVEGVNPQEKLSKFTNLCGALTQLFKSDKIKSGSLNTSDALKVTERTLQGSLTNAKNASTIHALTVEISDLRTKSKKFNAATVVSAVRDATHAVLGDLQHKAYTSYYNGADNNKVDNEACAKIFLGCLPMIFSALSYLYWRCDKGGWGTVSLGGGASNTYTLREFMGSMAFADGILNAGKNGTAIVGSAFSKFTEFSKASPLSNGSYTAFTKGLKEKVRSQKSYVNNPLSTLFICASSYFRFQQIKISKPTAKSPSTIREMLCFLAALPYTSVYDELENHIESVLLKAELPVAVSGSAIKNEMLSSSDLLGILVASSLSSPWVLGTIQGPGDSNNPLLHEIYSSSEFSYLSSPSVLLSKLADYTYALQFQLHFLYQQCSNTYTKACGWNQCTFGQGINTNDSNGKVVSSHICKVGCTTDRHRSGTHDQVPCEHKGCGTKGKPSPLQAFLTDKLKGFSRGHPSDHSGHLAFCSGGLCHVPMGFKAENLRSAPGGNTQGSHISVTLKPFCGGFNTSLRQLSEKLGCLTKRTPRTLGDLFGFTWHLNEQLFPKNKSSEDTLIEFLQSLGVSGSNWGTISTLNPSTFWSKVEKRIASLNSPSKTQSGIEKSLTASSNLPFLYQLFMVTPADSLPAVLFKVKNIPHQTSKPPEYSGNHNDLYSLYNPNCTTPPNQSCGPYLYPLTHSDGAAYAPRNASTYLSWVLYLSDDLQSWFQDMLDEFKNIDCKVSGCHGDKCKSHAPGTHGTNTNVCSCDSVVHCGGTLPLLYRHGFRYNNPLVLKDGWYNDGSSWQKQDSYIRKCSHFASQLNNLLRRNSPLDNLITTIDSFLYAIRWEFFSKLSGFWTIYVCIILYTFFFLLDTLRVRSHLHFPSSNSIAPISLLGTGKAPALKKFTKLTYFIP</sequence>
<proteinExistence type="predicted"/>
<dbReference type="Pfam" id="PF12785">
    <property type="entry name" value="VESA1_N"/>
    <property type="match status" value="1"/>
</dbReference>
<evidence type="ECO:0000313" key="3">
    <source>
        <dbReference type="Proteomes" id="UP001497744"/>
    </source>
</evidence>
<keyword evidence="1" id="KW-1133">Transmembrane helix</keyword>
<feature type="transmembrane region" description="Helical" evidence="1">
    <location>
        <begin position="930"/>
        <end position="947"/>
    </location>
</feature>
<keyword evidence="3" id="KW-1185">Reference proteome</keyword>